<keyword evidence="3" id="KW-1185">Reference proteome</keyword>
<dbReference type="Proteomes" id="UP000276133">
    <property type="component" value="Unassembled WGS sequence"/>
</dbReference>
<proteinExistence type="predicted"/>
<feature type="non-terminal residue" evidence="2">
    <location>
        <position position="1"/>
    </location>
</feature>
<sequence>NLEQQKTKQTLSENSNSKSSDRSLQSITEIPEATIVTKSFQRKHKLPPLSSSHRKISRRYSISDDSIGDSLKDELSFDESGTKKSETPYDDVTDFIEEEDETFEEHLQNVIKKNTRSFTPLSESIWPQELLNTRTNNENNDIYNKIGFKFGSNLSEDGKYALLKTYEDMIYYELLSINPDKNLNKSLERTKTEFFKSLPKKEELKLPEIKNKHMSDIKENNKSLMSELNKKKYSCTKQLEKAMKIYDGIKKFKGEHTTNQNYYKKNQLLAAYKSWKSNCYFNL</sequence>
<protein>
    <submittedName>
        <fullName evidence="2">Uncharacterized protein</fullName>
    </submittedName>
</protein>
<dbReference type="OrthoDB" id="10498526at2759"/>
<comment type="caution">
    <text evidence="2">The sequence shown here is derived from an EMBL/GenBank/DDBJ whole genome shotgun (WGS) entry which is preliminary data.</text>
</comment>
<accession>A0A3M7SLB5</accession>
<reference evidence="2 3" key="1">
    <citation type="journal article" date="2018" name="Sci. Rep.">
        <title>Genomic signatures of local adaptation to the degree of environmental predictability in rotifers.</title>
        <authorList>
            <person name="Franch-Gras L."/>
            <person name="Hahn C."/>
            <person name="Garcia-Roger E.M."/>
            <person name="Carmona M.J."/>
            <person name="Serra M."/>
            <person name="Gomez A."/>
        </authorList>
    </citation>
    <scope>NUCLEOTIDE SEQUENCE [LARGE SCALE GENOMIC DNA]</scope>
    <source>
        <strain evidence="2">HYR1</strain>
    </source>
</reference>
<feature type="compositionally biased region" description="Polar residues" evidence="1">
    <location>
        <begin position="1"/>
        <end position="11"/>
    </location>
</feature>
<dbReference type="EMBL" id="REGN01001190">
    <property type="protein sequence ID" value="RNA36407.1"/>
    <property type="molecule type" value="Genomic_DNA"/>
</dbReference>
<feature type="region of interest" description="Disordered" evidence="1">
    <location>
        <begin position="1"/>
        <end position="30"/>
    </location>
</feature>
<evidence type="ECO:0000313" key="2">
    <source>
        <dbReference type="EMBL" id="RNA36407.1"/>
    </source>
</evidence>
<gene>
    <name evidence="2" type="ORF">BpHYR1_027714</name>
</gene>
<feature type="compositionally biased region" description="Low complexity" evidence="1">
    <location>
        <begin position="12"/>
        <end position="26"/>
    </location>
</feature>
<dbReference type="AlphaFoldDB" id="A0A3M7SLB5"/>
<name>A0A3M7SLB5_BRAPC</name>
<evidence type="ECO:0000313" key="3">
    <source>
        <dbReference type="Proteomes" id="UP000276133"/>
    </source>
</evidence>
<organism evidence="2 3">
    <name type="scientific">Brachionus plicatilis</name>
    <name type="common">Marine rotifer</name>
    <name type="synonym">Brachionus muelleri</name>
    <dbReference type="NCBI Taxonomy" id="10195"/>
    <lineage>
        <taxon>Eukaryota</taxon>
        <taxon>Metazoa</taxon>
        <taxon>Spiralia</taxon>
        <taxon>Gnathifera</taxon>
        <taxon>Rotifera</taxon>
        <taxon>Eurotatoria</taxon>
        <taxon>Monogononta</taxon>
        <taxon>Pseudotrocha</taxon>
        <taxon>Ploima</taxon>
        <taxon>Brachionidae</taxon>
        <taxon>Brachionus</taxon>
    </lineage>
</organism>
<evidence type="ECO:0000256" key="1">
    <source>
        <dbReference type="SAM" id="MobiDB-lite"/>
    </source>
</evidence>